<organism evidence="2">
    <name type="scientific">Eucalyptus grandis</name>
    <name type="common">Flooded gum</name>
    <dbReference type="NCBI Taxonomy" id="71139"/>
    <lineage>
        <taxon>Eukaryota</taxon>
        <taxon>Viridiplantae</taxon>
        <taxon>Streptophyta</taxon>
        <taxon>Embryophyta</taxon>
        <taxon>Tracheophyta</taxon>
        <taxon>Spermatophyta</taxon>
        <taxon>Magnoliopsida</taxon>
        <taxon>eudicotyledons</taxon>
        <taxon>Gunneridae</taxon>
        <taxon>Pentapetalae</taxon>
        <taxon>rosids</taxon>
        <taxon>malvids</taxon>
        <taxon>Myrtales</taxon>
        <taxon>Myrtaceae</taxon>
        <taxon>Myrtoideae</taxon>
        <taxon>Eucalypteae</taxon>
        <taxon>Eucalyptus</taxon>
    </lineage>
</organism>
<gene>
    <name evidence="2" type="ORF">EUGRSUZ_G00879</name>
</gene>
<reference evidence="2" key="1">
    <citation type="submission" date="2013-07" db="EMBL/GenBank/DDBJ databases">
        <title>The genome of Eucalyptus grandis.</title>
        <authorList>
            <person name="Schmutz J."/>
            <person name="Hayes R."/>
            <person name="Myburg A."/>
            <person name="Tuskan G."/>
            <person name="Grattapaglia D."/>
            <person name="Rokhsar D.S."/>
        </authorList>
    </citation>
    <scope>NUCLEOTIDE SEQUENCE</scope>
    <source>
        <tissue evidence="2">Leaf extractions</tissue>
    </source>
</reference>
<dbReference type="EMBL" id="KK198759">
    <property type="protein sequence ID" value="KCW63255.1"/>
    <property type="molecule type" value="Genomic_DNA"/>
</dbReference>
<name>A0A059BC46_EUCGR</name>
<feature type="region of interest" description="Disordered" evidence="1">
    <location>
        <begin position="54"/>
        <end position="89"/>
    </location>
</feature>
<accession>A0A059BC46</accession>
<dbReference type="InParanoid" id="A0A059BC46"/>
<dbReference type="AlphaFoldDB" id="A0A059BC46"/>
<dbReference type="Gramene" id="KCW63255">
    <property type="protein sequence ID" value="KCW63255"/>
    <property type="gene ID" value="EUGRSUZ_G00879"/>
</dbReference>
<proteinExistence type="predicted"/>
<protein>
    <submittedName>
        <fullName evidence="2">Uncharacterized protein</fullName>
    </submittedName>
</protein>
<sequence length="89" mass="9391">MGVKATGKGRANKLLKEASTAGPYPAGRRRPKEEPETSWAMASHLCVVELGSSGKADFDQGKGRKPTGGFVPEETGAARLRAPAETRHS</sequence>
<evidence type="ECO:0000256" key="1">
    <source>
        <dbReference type="SAM" id="MobiDB-lite"/>
    </source>
</evidence>
<evidence type="ECO:0000313" key="2">
    <source>
        <dbReference type="EMBL" id="KCW63255.1"/>
    </source>
</evidence>
<feature type="region of interest" description="Disordered" evidence="1">
    <location>
        <begin position="1"/>
        <end position="38"/>
    </location>
</feature>